<protein>
    <submittedName>
        <fullName evidence="2">Archaeal TRASH domain protein</fullName>
    </submittedName>
</protein>
<evidence type="ECO:0000256" key="1">
    <source>
        <dbReference type="SAM" id="SignalP"/>
    </source>
</evidence>
<gene>
    <name evidence="2" type="ORF">Q31a_16500</name>
</gene>
<dbReference type="EMBL" id="CP036298">
    <property type="protein sequence ID" value="QDV23352.1"/>
    <property type="molecule type" value="Genomic_DNA"/>
</dbReference>
<feature type="signal peptide" evidence="1">
    <location>
        <begin position="1"/>
        <end position="28"/>
    </location>
</feature>
<accession>A0A518G432</accession>
<dbReference type="KEGG" id="ahel:Q31a_16500"/>
<keyword evidence="1" id="KW-0732">Signal</keyword>
<dbReference type="AlphaFoldDB" id="A0A518G432"/>
<feature type="chain" id="PRO_5022202400" evidence="1">
    <location>
        <begin position="29"/>
        <end position="213"/>
    </location>
</feature>
<evidence type="ECO:0000313" key="3">
    <source>
        <dbReference type="Proteomes" id="UP000318017"/>
    </source>
</evidence>
<keyword evidence="3" id="KW-1185">Reference proteome</keyword>
<dbReference type="RefSeq" id="WP_145076249.1">
    <property type="nucleotide sequence ID" value="NZ_CP036298.1"/>
</dbReference>
<sequence length="213" mass="22539" precursor="true">MKIAKILARSVVWLIVVVASLNGTESVAQENHERAAVHNDAAMKKAEQAVAESLKTLSPADQKLVNSQRFCPMMPHGRLGAMGTPIKLRIGDKPVFVCCEECIAQVKKDSAGTLKLTAKLIAASAELAKLDPAERTAIEAQKYCAIASGSILGSMGEPIKLQLDGQPVYLCCAGCTQKARSNPAATLAAVEELKKAAIQHGQNLAGHATRSNQ</sequence>
<dbReference type="OrthoDB" id="281529at2"/>
<evidence type="ECO:0000313" key="2">
    <source>
        <dbReference type="EMBL" id="QDV23352.1"/>
    </source>
</evidence>
<name>A0A518G432_9BACT</name>
<proteinExistence type="predicted"/>
<reference evidence="2 3" key="1">
    <citation type="submission" date="2019-02" db="EMBL/GenBank/DDBJ databases">
        <title>Deep-cultivation of Planctomycetes and their phenomic and genomic characterization uncovers novel biology.</title>
        <authorList>
            <person name="Wiegand S."/>
            <person name="Jogler M."/>
            <person name="Boedeker C."/>
            <person name="Pinto D."/>
            <person name="Vollmers J."/>
            <person name="Rivas-Marin E."/>
            <person name="Kohn T."/>
            <person name="Peeters S.H."/>
            <person name="Heuer A."/>
            <person name="Rast P."/>
            <person name="Oberbeckmann S."/>
            <person name="Bunk B."/>
            <person name="Jeske O."/>
            <person name="Meyerdierks A."/>
            <person name="Storesund J.E."/>
            <person name="Kallscheuer N."/>
            <person name="Luecker S."/>
            <person name="Lage O.M."/>
            <person name="Pohl T."/>
            <person name="Merkel B.J."/>
            <person name="Hornburger P."/>
            <person name="Mueller R.-W."/>
            <person name="Bruemmer F."/>
            <person name="Labrenz M."/>
            <person name="Spormann A.M."/>
            <person name="Op den Camp H."/>
            <person name="Overmann J."/>
            <person name="Amann R."/>
            <person name="Jetten M.S.M."/>
            <person name="Mascher T."/>
            <person name="Medema M.H."/>
            <person name="Devos D.P."/>
            <person name="Kaster A.-K."/>
            <person name="Ovreas L."/>
            <person name="Rohde M."/>
            <person name="Galperin M.Y."/>
            <person name="Jogler C."/>
        </authorList>
    </citation>
    <scope>NUCLEOTIDE SEQUENCE [LARGE SCALE GENOMIC DNA]</scope>
    <source>
        <strain evidence="2 3">Q31a</strain>
    </source>
</reference>
<organism evidence="2 3">
    <name type="scientific">Aureliella helgolandensis</name>
    <dbReference type="NCBI Taxonomy" id="2527968"/>
    <lineage>
        <taxon>Bacteria</taxon>
        <taxon>Pseudomonadati</taxon>
        <taxon>Planctomycetota</taxon>
        <taxon>Planctomycetia</taxon>
        <taxon>Pirellulales</taxon>
        <taxon>Pirellulaceae</taxon>
        <taxon>Aureliella</taxon>
    </lineage>
</organism>
<dbReference type="Proteomes" id="UP000318017">
    <property type="component" value="Chromosome"/>
</dbReference>